<proteinExistence type="inferred from homology"/>
<dbReference type="CDD" id="cd03443">
    <property type="entry name" value="PaaI_thioesterase"/>
    <property type="match status" value="1"/>
</dbReference>
<organism evidence="4 5">
    <name type="scientific">Seinonella peptonophila</name>
    <dbReference type="NCBI Taxonomy" id="112248"/>
    <lineage>
        <taxon>Bacteria</taxon>
        <taxon>Bacillati</taxon>
        <taxon>Bacillota</taxon>
        <taxon>Bacilli</taxon>
        <taxon>Bacillales</taxon>
        <taxon>Thermoactinomycetaceae</taxon>
        <taxon>Seinonella</taxon>
    </lineage>
</organism>
<dbReference type="NCBIfam" id="TIGR00369">
    <property type="entry name" value="unchar_dom_1"/>
    <property type="match status" value="1"/>
</dbReference>
<keyword evidence="5" id="KW-1185">Reference proteome</keyword>
<dbReference type="Pfam" id="PF03061">
    <property type="entry name" value="4HBT"/>
    <property type="match status" value="1"/>
</dbReference>
<sequence length="159" mass="18199">MMEQIELRDMIDQLSDEDAKSLTTLVRLLKHTHGKPYSFFERILDFDIFGFDSERGLYQSKMTIRDELRNKMKILHGGALSTFVDTSMGAAIYQQFQGERAVTIDLHVQFLSPGITGDLFAETKIIKQGRRTLFVTTNVIDQNQQLIAVANGIFHRKSK</sequence>
<dbReference type="InterPro" id="IPR003736">
    <property type="entry name" value="PAAI_dom"/>
</dbReference>
<dbReference type="Gene3D" id="3.10.129.10">
    <property type="entry name" value="Hotdog Thioesterase"/>
    <property type="match status" value="1"/>
</dbReference>
<dbReference type="STRING" id="112248.SAMN05444392_102435"/>
<gene>
    <name evidence="4" type="ORF">SAMN05444392_102435</name>
</gene>
<dbReference type="PANTHER" id="PTHR21660:SF1">
    <property type="entry name" value="ACYL-COENZYME A THIOESTERASE 13"/>
    <property type="match status" value="1"/>
</dbReference>
<evidence type="ECO:0000313" key="5">
    <source>
        <dbReference type="Proteomes" id="UP000184476"/>
    </source>
</evidence>
<dbReference type="InterPro" id="IPR029069">
    <property type="entry name" value="HotDog_dom_sf"/>
</dbReference>
<feature type="domain" description="Thioesterase" evidence="3">
    <location>
        <begin position="73"/>
        <end position="147"/>
    </location>
</feature>
<evidence type="ECO:0000256" key="1">
    <source>
        <dbReference type="ARBA" id="ARBA00008324"/>
    </source>
</evidence>
<protein>
    <submittedName>
        <fullName evidence="4">Uncharacterized domain 1-containing protein</fullName>
    </submittedName>
</protein>
<dbReference type="InterPro" id="IPR006683">
    <property type="entry name" value="Thioestr_dom"/>
</dbReference>
<dbReference type="GO" id="GO:0047617">
    <property type="term" value="F:fatty acyl-CoA hydrolase activity"/>
    <property type="evidence" value="ECO:0007669"/>
    <property type="project" value="InterPro"/>
</dbReference>
<name>A0A1M4VMV6_9BACL</name>
<accession>A0A1M4VMV6</accession>
<evidence type="ECO:0000313" key="4">
    <source>
        <dbReference type="EMBL" id="SHE70193.1"/>
    </source>
</evidence>
<reference evidence="4 5" key="1">
    <citation type="submission" date="2016-11" db="EMBL/GenBank/DDBJ databases">
        <authorList>
            <person name="Jaros S."/>
            <person name="Januszkiewicz K."/>
            <person name="Wedrychowicz H."/>
        </authorList>
    </citation>
    <scope>NUCLEOTIDE SEQUENCE [LARGE SCALE GENOMIC DNA]</scope>
    <source>
        <strain evidence="4 5">DSM 44666</strain>
    </source>
</reference>
<dbReference type="PANTHER" id="PTHR21660">
    <property type="entry name" value="THIOESTERASE SUPERFAMILY MEMBER-RELATED"/>
    <property type="match status" value="1"/>
</dbReference>
<evidence type="ECO:0000259" key="3">
    <source>
        <dbReference type="Pfam" id="PF03061"/>
    </source>
</evidence>
<evidence type="ECO:0000256" key="2">
    <source>
        <dbReference type="ARBA" id="ARBA00022801"/>
    </source>
</evidence>
<dbReference type="Proteomes" id="UP000184476">
    <property type="component" value="Unassembled WGS sequence"/>
</dbReference>
<keyword evidence="2" id="KW-0378">Hydrolase</keyword>
<dbReference type="OrthoDB" id="2139465at2"/>
<dbReference type="InterPro" id="IPR039298">
    <property type="entry name" value="ACOT13"/>
</dbReference>
<comment type="similarity">
    <text evidence="1">Belongs to the thioesterase PaaI family.</text>
</comment>
<dbReference type="RefSeq" id="WP_073154007.1">
    <property type="nucleotide sequence ID" value="NZ_FQVL01000002.1"/>
</dbReference>
<dbReference type="EMBL" id="FQVL01000002">
    <property type="protein sequence ID" value="SHE70193.1"/>
    <property type="molecule type" value="Genomic_DNA"/>
</dbReference>
<dbReference type="AlphaFoldDB" id="A0A1M4VMV6"/>
<dbReference type="SUPFAM" id="SSF54637">
    <property type="entry name" value="Thioesterase/thiol ester dehydrase-isomerase"/>
    <property type="match status" value="1"/>
</dbReference>